<accession>A0ABP8ECF3</accession>
<proteinExistence type="predicted"/>
<gene>
    <name evidence="1" type="ORF">GCM10022257_18150</name>
</gene>
<reference evidence="2" key="1">
    <citation type="journal article" date="2019" name="Int. J. Syst. Evol. Microbiol.">
        <title>The Global Catalogue of Microorganisms (GCM) 10K type strain sequencing project: providing services to taxonomists for standard genome sequencing and annotation.</title>
        <authorList>
            <consortium name="The Broad Institute Genomics Platform"/>
            <consortium name="The Broad Institute Genome Sequencing Center for Infectious Disease"/>
            <person name="Wu L."/>
            <person name="Ma J."/>
        </authorList>
    </citation>
    <scope>NUCLEOTIDE SEQUENCE [LARGE SCALE GENOMIC DNA]</scope>
    <source>
        <strain evidence="2">JCM 17452</strain>
    </source>
</reference>
<dbReference type="Proteomes" id="UP001500027">
    <property type="component" value="Unassembled WGS sequence"/>
</dbReference>
<comment type="caution">
    <text evidence="1">The sequence shown here is derived from an EMBL/GenBank/DDBJ whole genome shotgun (WGS) entry which is preliminary data.</text>
</comment>
<keyword evidence="2" id="KW-1185">Reference proteome</keyword>
<sequence length="257" mass="29012">MSGKDNSFSFRILNKTPSMKKLQITLLVFLFCSIINAQEFAIGIKGGLNKYNIGDVLSFGGSFQQGAPNEIFSPNNELNFHFGAFLDISFGNFFVRPELIFGSINNNYDFPNQTSEWKTSKVDIPILVGYKVFDPVAIYVGPTFSFNQDVTLDGANNENGASIIPYEENLAHFSFGIQVEFKRFGVDLRYNLPAKEIPTTRNDFNFSEYGVNQADIKAFEPSQMSLSLNIFLFRTDGDDVDDFFSNLFKSNKCWCPK</sequence>
<name>A0ABP8ECF3_9FLAO</name>
<organism evidence="1 2">
    <name type="scientific">Hyunsoonleella aestuarii</name>
    <dbReference type="NCBI Taxonomy" id="912802"/>
    <lineage>
        <taxon>Bacteria</taxon>
        <taxon>Pseudomonadati</taxon>
        <taxon>Bacteroidota</taxon>
        <taxon>Flavobacteriia</taxon>
        <taxon>Flavobacteriales</taxon>
        <taxon>Flavobacteriaceae</taxon>
    </lineage>
</organism>
<dbReference type="EMBL" id="BAABAV010000001">
    <property type="protein sequence ID" value="GAA4269714.1"/>
    <property type="molecule type" value="Genomic_DNA"/>
</dbReference>
<evidence type="ECO:0000313" key="1">
    <source>
        <dbReference type="EMBL" id="GAA4269714.1"/>
    </source>
</evidence>
<evidence type="ECO:0000313" key="2">
    <source>
        <dbReference type="Proteomes" id="UP001500027"/>
    </source>
</evidence>
<protein>
    <recommendedName>
        <fullName evidence="3">PorT family protein</fullName>
    </recommendedName>
</protein>
<evidence type="ECO:0008006" key="3">
    <source>
        <dbReference type="Google" id="ProtNLM"/>
    </source>
</evidence>